<feature type="domain" description="Fibronectin type-III" evidence="5">
    <location>
        <begin position="108"/>
        <end position="198"/>
    </location>
</feature>
<protein>
    <recommendedName>
        <fullName evidence="5">Fibronectin type-III domain-containing protein</fullName>
    </recommendedName>
</protein>
<gene>
    <name evidence="6" type="ORF">A2W05_00950</name>
</gene>
<name>A0A1F7S224_9BACT</name>
<dbReference type="Pfam" id="PF00041">
    <property type="entry name" value="fn3"/>
    <property type="match status" value="1"/>
</dbReference>
<dbReference type="InterPro" id="IPR013320">
    <property type="entry name" value="ConA-like_dom_sf"/>
</dbReference>
<dbReference type="SUPFAM" id="SSF49899">
    <property type="entry name" value="Concanavalin A-like lectins/glucanases"/>
    <property type="match status" value="1"/>
</dbReference>
<feature type="chain" id="PRO_5009532350" description="Fibronectin type-III domain-containing protein" evidence="4">
    <location>
        <begin position="28"/>
        <end position="1000"/>
    </location>
</feature>
<keyword evidence="1 4" id="KW-0732">Signal</keyword>
<proteinExistence type="predicted"/>
<feature type="domain" description="Fibronectin type-III" evidence="5">
    <location>
        <begin position="200"/>
        <end position="297"/>
    </location>
</feature>
<feature type="signal peptide" evidence="4">
    <location>
        <begin position="1"/>
        <end position="27"/>
    </location>
</feature>
<evidence type="ECO:0000313" key="6">
    <source>
        <dbReference type="EMBL" id="OGL47348.1"/>
    </source>
</evidence>
<dbReference type="SMART" id="SM00060">
    <property type="entry name" value="FN3"/>
    <property type="match status" value="3"/>
</dbReference>
<feature type="region of interest" description="Disordered" evidence="3">
    <location>
        <begin position="455"/>
        <end position="478"/>
    </location>
</feature>
<dbReference type="GO" id="GO:0098609">
    <property type="term" value="P:cell-cell adhesion"/>
    <property type="evidence" value="ECO:0007669"/>
    <property type="project" value="TreeGrafter"/>
</dbReference>
<dbReference type="PANTHER" id="PTHR44170">
    <property type="entry name" value="PROTEIN SIDEKICK"/>
    <property type="match status" value="1"/>
</dbReference>
<dbReference type="Pfam" id="PF13385">
    <property type="entry name" value="Laminin_G_3"/>
    <property type="match status" value="1"/>
</dbReference>
<accession>A0A1F7S224</accession>
<dbReference type="InterPro" id="IPR013783">
    <property type="entry name" value="Ig-like_fold"/>
</dbReference>
<dbReference type="Gene3D" id="2.60.120.200">
    <property type="match status" value="1"/>
</dbReference>
<sequence>MHKNIRTIFVSLIVVMLLAGFSGSVSASTITWTGGGSDNLASNPSNWSGNVVPQYGDDVIFDSTSKDCIWDFDVTLASLSIKSGYSGKVTKISGITLTIAKNFVPPTAPSGLNATAISSSQIDLSWTDNSNNETGFKIERKTGVDGTYAQIATVGIDVTTYSDIGLTRGTNYYFRVRAYNSFGDSAYSNEPSATTLAVPEPTAITNPATDIGGYSTTLNATVNPNGSGTTTYFQWGIDISYGNTTLVQSIGSGTNNVSVSANLTGLSPSTSYHYRIVATNAGGTSYGSDASFTTPGWYNIDWLYRQKIISRQQVTLASSMRPNTDQTNFPVLIKIEDQTNSIFDKALSNGDDIVFTLSDGLTQLNHEIESYNNLSGSRQMVAWVKIPTLSSSSDTTIYMYYGNQDAFAQQNPTSVWDSNYKAVWHLKEDQAGTGNLGLYQDSTINNNDGNDYVDDNVSGDTDDKNGQVNGGQEFDGSDDYVTVPANPSLGVNDKNTVEVWVNTGTRTVYEIYSPSASDGTTNGIPGVMLHYIWIGIDFIPTAGINIDGTLQIISFNAPINQGQWDHLTVTYDKGVLAPENNLKTYINGNLTNSTSKSGPMYGSYFAVRIGRCPFHNDPFDGYIDELRISNVARSADWIKASYDNQRNPAGYWIFGSEESYIPPLPPTAITNTATNINNSSATLNATVNPNGSETTVFFEWGTTISYDNTTTAQSIGKGVNDVTVTATLAGLSSGTTYHYRIVATNTNGISYGDDVSFITTASATWTGGGADNLASNPANWSGNVVPQNGANVVFDNTSIKDCIWDINASPRSFTITSAYTGKVTLNLDLTIAGNLTITGGTLNLNNKNLNVDGYILIGSGGTLNATSSTITVKGDWANWGTFIPGTSTVILNGTNQTLYGNTTFYNLTKTVISADTLYFEAWSTQTILNSLTLQGIENNLLSLRSTVDGQPWYIDPQGPCNVYYIDVMDSYNINFTNIVSLNSQDSGNNTGVSFGGSECN</sequence>
<dbReference type="CDD" id="cd00063">
    <property type="entry name" value="FN3"/>
    <property type="match status" value="2"/>
</dbReference>
<dbReference type="InterPro" id="IPR003961">
    <property type="entry name" value="FN3_dom"/>
</dbReference>
<evidence type="ECO:0000256" key="2">
    <source>
        <dbReference type="ARBA" id="ARBA00023157"/>
    </source>
</evidence>
<dbReference type="PROSITE" id="PS50853">
    <property type="entry name" value="FN3"/>
    <property type="match status" value="3"/>
</dbReference>
<dbReference type="InterPro" id="IPR006558">
    <property type="entry name" value="LamG-like"/>
</dbReference>
<evidence type="ECO:0000256" key="4">
    <source>
        <dbReference type="SAM" id="SignalP"/>
    </source>
</evidence>
<dbReference type="AlphaFoldDB" id="A0A1F7S224"/>
<dbReference type="Proteomes" id="UP000178797">
    <property type="component" value="Unassembled WGS sequence"/>
</dbReference>
<comment type="caution">
    <text evidence="6">The sequence shown here is derived from an EMBL/GenBank/DDBJ whole genome shotgun (WGS) entry which is preliminary data.</text>
</comment>
<dbReference type="Pfam" id="PF10102">
    <property type="entry name" value="DUF2341"/>
    <property type="match status" value="1"/>
</dbReference>
<dbReference type="EMBL" id="MGDE01000042">
    <property type="protein sequence ID" value="OGL47348.1"/>
    <property type="molecule type" value="Genomic_DNA"/>
</dbReference>
<dbReference type="SMART" id="SM00560">
    <property type="entry name" value="LamGL"/>
    <property type="match status" value="1"/>
</dbReference>
<feature type="domain" description="Fibronectin type-III" evidence="5">
    <location>
        <begin position="665"/>
        <end position="763"/>
    </location>
</feature>
<evidence type="ECO:0000256" key="3">
    <source>
        <dbReference type="SAM" id="MobiDB-lite"/>
    </source>
</evidence>
<evidence type="ECO:0000259" key="5">
    <source>
        <dbReference type="PROSITE" id="PS50853"/>
    </source>
</evidence>
<dbReference type="GO" id="GO:0016020">
    <property type="term" value="C:membrane"/>
    <property type="evidence" value="ECO:0007669"/>
    <property type="project" value="UniProtKB-SubCell"/>
</dbReference>
<organism evidence="6 7">
    <name type="scientific">Candidatus Schekmanbacteria bacterium RBG_16_38_10</name>
    <dbReference type="NCBI Taxonomy" id="1817879"/>
    <lineage>
        <taxon>Bacteria</taxon>
        <taxon>Candidatus Schekmaniibacteriota</taxon>
    </lineage>
</organism>
<dbReference type="SUPFAM" id="SSF49265">
    <property type="entry name" value="Fibronectin type III"/>
    <property type="match status" value="2"/>
</dbReference>
<dbReference type="PANTHER" id="PTHR44170:SF6">
    <property type="entry name" value="CONTACTIN"/>
    <property type="match status" value="1"/>
</dbReference>
<keyword evidence="2" id="KW-1015">Disulfide bond</keyword>
<dbReference type="InterPro" id="IPR018765">
    <property type="entry name" value="DUF2341"/>
</dbReference>
<dbReference type="Gene3D" id="2.60.40.10">
    <property type="entry name" value="Immunoglobulins"/>
    <property type="match status" value="3"/>
</dbReference>
<dbReference type="InterPro" id="IPR036116">
    <property type="entry name" value="FN3_sf"/>
</dbReference>
<evidence type="ECO:0000313" key="7">
    <source>
        <dbReference type="Proteomes" id="UP000178797"/>
    </source>
</evidence>
<reference evidence="6 7" key="1">
    <citation type="journal article" date="2016" name="Nat. Commun.">
        <title>Thousands of microbial genomes shed light on interconnected biogeochemical processes in an aquifer system.</title>
        <authorList>
            <person name="Anantharaman K."/>
            <person name="Brown C.T."/>
            <person name="Hug L.A."/>
            <person name="Sharon I."/>
            <person name="Castelle C.J."/>
            <person name="Probst A.J."/>
            <person name="Thomas B.C."/>
            <person name="Singh A."/>
            <person name="Wilkins M.J."/>
            <person name="Karaoz U."/>
            <person name="Brodie E.L."/>
            <person name="Williams K.H."/>
            <person name="Hubbard S.S."/>
            <person name="Banfield J.F."/>
        </authorList>
    </citation>
    <scope>NUCLEOTIDE SEQUENCE [LARGE SCALE GENOMIC DNA]</scope>
</reference>
<evidence type="ECO:0000256" key="1">
    <source>
        <dbReference type="ARBA" id="ARBA00022729"/>
    </source>
</evidence>